<keyword evidence="1" id="KW-0175">Coiled coil</keyword>
<dbReference type="InterPro" id="IPR036162">
    <property type="entry name" value="Resolvase-like_N_sf"/>
</dbReference>
<dbReference type="PANTHER" id="PTHR30461">
    <property type="entry name" value="DNA-INVERTASE FROM LAMBDOID PROPHAGE"/>
    <property type="match status" value="1"/>
</dbReference>
<dbReference type="Proteomes" id="UP000295511">
    <property type="component" value="Unassembled WGS sequence"/>
</dbReference>
<organism evidence="4 5">
    <name type="scientific">Arthrobacter terricola</name>
    <dbReference type="NCBI Taxonomy" id="2547396"/>
    <lineage>
        <taxon>Bacteria</taxon>
        <taxon>Bacillati</taxon>
        <taxon>Actinomycetota</taxon>
        <taxon>Actinomycetes</taxon>
        <taxon>Micrococcales</taxon>
        <taxon>Micrococcaceae</taxon>
        <taxon>Arthrobacter</taxon>
    </lineage>
</organism>
<keyword evidence="5" id="KW-1185">Reference proteome</keyword>
<dbReference type="GO" id="GO:0003677">
    <property type="term" value="F:DNA binding"/>
    <property type="evidence" value="ECO:0007669"/>
    <property type="project" value="InterPro"/>
</dbReference>
<dbReference type="GO" id="GO:0000150">
    <property type="term" value="F:DNA strand exchange activity"/>
    <property type="evidence" value="ECO:0007669"/>
    <property type="project" value="InterPro"/>
</dbReference>
<evidence type="ECO:0000259" key="3">
    <source>
        <dbReference type="PROSITE" id="PS51737"/>
    </source>
</evidence>
<dbReference type="InterPro" id="IPR006119">
    <property type="entry name" value="Resolv_N"/>
</dbReference>
<dbReference type="SMART" id="SM00857">
    <property type="entry name" value="Resolvase"/>
    <property type="match status" value="1"/>
</dbReference>
<feature type="domain" description="Recombinase" evidence="3">
    <location>
        <begin position="169"/>
        <end position="271"/>
    </location>
</feature>
<gene>
    <name evidence="4" type="ORF">E1809_11265</name>
</gene>
<evidence type="ECO:0000313" key="4">
    <source>
        <dbReference type="EMBL" id="TDF95598.1"/>
    </source>
</evidence>
<dbReference type="SUPFAM" id="SSF53041">
    <property type="entry name" value="Resolvase-like"/>
    <property type="match status" value="1"/>
</dbReference>
<sequence length="487" mass="54951">MQLSSTPTIGRLKCALYLRISKDKKGLSLGVDRQEEACRALAAQLGWEVYAAFSENDLSAYSGKPRPLYNQLLDVMRSGQVSAVIALHTDRLHRSPVELEEFIDICEQNRVEVRTVQAGELDLTTATGRMAARIYGAVARHEVEHAIERVKAAKLQAAKAGKTSGGNRAYGYRPGGMVIDENEAQFVLEAIDRFIAGDSWRTIALDFNRRCITTAKGNMWKAINVRNMATLPRHAGYREHHGVLYEATWPPIITRDTYEQLQSTAKRRQEQDKRRSYAKKHLLTGFVFCGLCGNRMTIINAQNRDGSYSPAFSCRKIDQFGNPTGCGKVKRRKDPVEHLVIESLLYRLDTPDLGALLGQSEHDDGELRTKLGEHATQSARLQEILDAYASGDLTMSEWKTAKATAQARLDQLDKDIAKLTSRRTIAHLPAGLTVRQAWEAGDLEWRRQLLDVLIERVLIYPREKGDQKVRYAGFIFNPERVEIRWRA</sequence>
<evidence type="ECO:0000313" key="5">
    <source>
        <dbReference type="Proteomes" id="UP000295511"/>
    </source>
</evidence>
<protein>
    <submittedName>
        <fullName evidence="4">Recombinase family protein</fullName>
    </submittedName>
</protein>
<dbReference type="PROSITE" id="PS51737">
    <property type="entry name" value="RECOMBINASE_DNA_BIND"/>
    <property type="match status" value="1"/>
</dbReference>
<dbReference type="InterPro" id="IPR050639">
    <property type="entry name" value="SSR_resolvase"/>
</dbReference>
<accession>A0A4R5KL79</accession>
<dbReference type="Pfam" id="PF13408">
    <property type="entry name" value="Zn_ribbon_recom"/>
    <property type="match status" value="1"/>
</dbReference>
<feature type="coiled-coil region" evidence="1">
    <location>
        <begin position="395"/>
        <end position="422"/>
    </location>
</feature>
<dbReference type="Gene3D" id="3.90.1750.20">
    <property type="entry name" value="Putative Large Serine Recombinase, Chain B, Domain 2"/>
    <property type="match status" value="1"/>
</dbReference>
<dbReference type="PROSITE" id="PS51736">
    <property type="entry name" value="RECOMBINASES_3"/>
    <property type="match status" value="1"/>
</dbReference>
<dbReference type="Pfam" id="PF00239">
    <property type="entry name" value="Resolvase"/>
    <property type="match status" value="1"/>
</dbReference>
<feature type="domain" description="Resolvase/invertase-type recombinase catalytic" evidence="2">
    <location>
        <begin position="13"/>
        <end position="161"/>
    </location>
</feature>
<dbReference type="Gene3D" id="3.40.50.1390">
    <property type="entry name" value="Resolvase, N-terminal catalytic domain"/>
    <property type="match status" value="1"/>
</dbReference>
<reference evidence="4 5" key="1">
    <citation type="submission" date="2019-03" db="EMBL/GenBank/DDBJ databases">
        <title>Whole genome sequence of Arthrobacter sp JH1-1.</title>
        <authorList>
            <person name="Trinh H.N."/>
        </authorList>
    </citation>
    <scope>NUCLEOTIDE SEQUENCE [LARGE SCALE GENOMIC DNA]</scope>
    <source>
        <strain evidence="4 5">JH1-1</strain>
    </source>
</reference>
<comment type="caution">
    <text evidence="4">The sequence shown here is derived from an EMBL/GenBank/DDBJ whole genome shotgun (WGS) entry which is preliminary data.</text>
</comment>
<proteinExistence type="predicted"/>
<dbReference type="Pfam" id="PF07508">
    <property type="entry name" value="Recombinase"/>
    <property type="match status" value="1"/>
</dbReference>
<dbReference type="InterPro" id="IPR038109">
    <property type="entry name" value="DNA_bind_recomb_sf"/>
</dbReference>
<name>A0A4R5KL79_9MICC</name>
<dbReference type="OrthoDB" id="4500247at2"/>
<dbReference type="InterPro" id="IPR025827">
    <property type="entry name" value="Zn_ribbon_recom_dom"/>
</dbReference>
<evidence type="ECO:0000256" key="1">
    <source>
        <dbReference type="SAM" id="Coils"/>
    </source>
</evidence>
<dbReference type="AlphaFoldDB" id="A0A4R5KL79"/>
<dbReference type="InterPro" id="IPR011109">
    <property type="entry name" value="DNA_bind_recombinase_dom"/>
</dbReference>
<dbReference type="EMBL" id="SMRU01000012">
    <property type="protein sequence ID" value="TDF95598.1"/>
    <property type="molecule type" value="Genomic_DNA"/>
</dbReference>
<dbReference type="CDD" id="cd00338">
    <property type="entry name" value="Ser_Recombinase"/>
    <property type="match status" value="1"/>
</dbReference>
<dbReference type="PANTHER" id="PTHR30461:SF23">
    <property type="entry name" value="DNA RECOMBINASE-RELATED"/>
    <property type="match status" value="1"/>
</dbReference>
<evidence type="ECO:0000259" key="2">
    <source>
        <dbReference type="PROSITE" id="PS51736"/>
    </source>
</evidence>